<dbReference type="GO" id="GO:0016255">
    <property type="term" value="P:attachment of GPI anchor to protein"/>
    <property type="evidence" value="ECO:0007669"/>
    <property type="project" value="InterPro"/>
</dbReference>
<evidence type="ECO:0000313" key="5">
    <source>
        <dbReference type="Proteomes" id="UP000256970"/>
    </source>
</evidence>
<keyword evidence="3" id="KW-0732">Signal</keyword>
<feature type="chain" id="PRO_5016905153" description="GPI transamidase component PIG-T" evidence="3">
    <location>
        <begin position="22"/>
        <end position="832"/>
    </location>
</feature>
<keyword evidence="2" id="KW-0812">Transmembrane</keyword>
<dbReference type="InterPro" id="IPR007245">
    <property type="entry name" value="PIG-T"/>
</dbReference>
<proteinExistence type="predicted"/>
<evidence type="ECO:0008006" key="6">
    <source>
        <dbReference type="Google" id="ProtNLM"/>
    </source>
</evidence>
<protein>
    <recommendedName>
        <fullName evidence="6">GPI transamidase component PIG-T</fullName>
    </recommendedName>
</protein>
<reference evidence="4 5" key="1">
    <citation type="submission" date="2016-10" db="EMBL/GenBank/DDBJ databases">
        <authorList>
            <person name="Cai Z."/>
        </authorList>
    </citation>
    <scope>NUCLEOTIDE SEQUENCE [LARGE SCALE GENOMIC DNA]</scope>
</reference>
<feature type="transmembrane region" description="Helical" evidence="2">
    <location>
        <begin position="750"/>
        <end position="773"/>
    </location>
</feature>
<organism evidence="4 5">
    <name type="scientific">Tetradesmus obliquus</name>
    <name type="common">Green alga</name>
    <name type="synonym">Acutodesmus obliquus</name>
    <dbReference type="NCBI Taxonomy" id="3088"/>
    <lineage>
        <taxon>Eukaryota</taxon>
        <taxon>Viridiplantae</taxon>
        <taxon>Chlorophyta</taxon>
        <taxon>core chlorophytes</taxon>
        <taxon>Chlorophyceae</taxon>
        <taxon>CS clade</taxon>
        <taxon>Sphaeropleales</taxon>
        <taxon>Scenedesmaceae</taxon>
        <taxon>Tetradesmus</taxon>
    </lineage>
</organism>
<dbReference type="PROSITE" id="PS51257">
    <property type="entry name" value="PROKAR_LIPOPROTEIN"/>
    <property type="match status" value="1"/>
</dbReference>
<feature type="compositionally biased region" description="Low complexity" evidence="1">
    <location>
        <begin position="392"/>
        <end position="409"/>
    </location>
</feature>
<feature type="signal peptide" evidence="3">
    <location>
        <begin position="1"/>
        <end position="21"/>
    </location>
</feature>
<dbReference type="Proteomes" id="UP000256970">
    <property type="component" value="Unassembled WGS sequence"/>
</dbReference>
<dbReference type="GO" id="GO:0042765">
    <property type="term" value="C:GPI-anchor transamidase complex"/>
    <property type="evidence" value="ECO:0007669"/>
    <property type="project" value="InterPro"/>
</dbReference>
<keyword evidence="5" id="KW-1185">Reference proteome</keyword>
<dbReference type="PANTHER" id="PTHR12959">
    <property type="entry name" value="GPI TRANSAMIDASE COMPONENT PIG-T-RELATED"/>
    <property type="match status" value="1"/>
</dbReference>
<feature type="region of interest" description="Disordered" evidence="1">
    <location>
        <begin position="365"/>
        <end position="481"/>
    </location>
</feature>
<accession>A0A383VDQ9</accession>
<feature type="compositionally biased region" description="Low complexity" evidence="1">
    <location>
        <begin position="420"/>
        <end position="431"/>
    </location>
</feature>
<evidence type="ECO:0000313" key="4">
    <source>
        <dbReference type="EMBL" id="SZX62516.1"/>
    </source>
</evidence>
<dbReference type="AlphaFoldDB" id="A0A383VDQ9"/>
<feature type="compositionally biased region" description="Low complexity" evidence="1">
    <location>
        <begin position="369"/>
        <end position="385"/>
    </location>
</feature>
<evidence type="ECO:0000256" key="1">
    <source>
        <dbReference type="SAM" id="MobiDB-lite"/>
    </source>
</evidence>
<dbReference type="PANTHER" id="PTHR12959:SF11">
    <property type="entry name" value="GPI TRANSAMIDASE COMPONENT PIG-T"/>
    <property type="match status" value="1"/>
</dbReference>
<name>A0A383VDQ9_TETOB</name>
<dbReference type="Pfam" id="PF04113">
    <property type="entry name" value="Gpi16"/>
    <property type="match status" value="2"/>
</dbReference>
<evidence type="ECO:0000256" key="3">
    <source>
        <dbReference type="SAM" id="SignalP"/>
    </source>
</evidence>
<evidence type="ECO:0000256" key="2">
    <source>
        <dbReference type="SAM" id="Phobius"/>
    </source>
</evidence>
<dbReference type="STRING" id="3088.A0A383VDQ9"/>
<sequence length="832" mass="88262">MCSRIWAVLVAVCLLLGSSSCHSAAAVAQQESYSEEAVVQPLANGLVLVHFQFTQTAPLLRHYTIFPKAVGQLVSASLFDEFQLSLTQGRWHYQHWGQPVLQAKPAGAEFVAKFSPLLPAASLAGQWGTLSHALGSLFCASLNFVARPEATATQAIAMSSCSEIGQQACSSSAGVSASQTCSGSSSSGSSVCTGGSSWVPAAARQHVLVASLPQEASCTENLTPWLKLLPCRDAAGLGALLADRRVVFGADHHSMQVSMIVERNADLQPLRSTLTQSLTLVLRPPPGTHPATISSSGAARQQLPAVLADVNLSALLGSEVKQACPLAQQSRVYVRLPVLDKPQQQQQQQQSNVQLQWRIPAYKKRNVPDSSNSLEAASADADEGASSGGSSDGSSSDSSAEQDSSDVADTAAEAERTELSQQQQQQQQQQQRSRRRLCRVARAASWSGPGVELSPAPDAAAALTHSTPNASEKRRQQGQQQPAQVMYVYDLLSPAHDAVAAGAQRLFQLQWAAGGSPGDSHSKQLLAEQQQQSRYTVTRYIAGSGNLHGGMVLEVHQAQQAAAAAAAADDGRNVSVCIFQVVPWQIRVWLHTLQLSIDGQRRSLDALLTHRHITPARDRTRPLVLNMCLALPAAATTLTLSAQFSKAFLTVAEYPPDAHRGFDVPAAQVTIGLTSLQTSGSSAGQQGDASSSSSSWAWHVHTGDGAEAWQQQQLQQELPLMQALAAVRPVQVYSPSLVVPLAVPDFSMPYNVICLTSTVLAVLLGAVVGALLLRPAEAETQAHASSAASAAQKRRKRVKVVLLLAVFGGLGLYLDPSLQEALWEQLTALGLA</sequence>
<keyword evidence="2" id="KW-0472">Membrane</keyword>
<dbReference type="EMBL" id="FNXT01000235">
    <property type="protein sequence ID" value="SZX62516.1"/>
    <property type="molecule type" value="Genomic_DNA"/>
</dbReference>
<gene>
    <name evidence="4" type="ORF">BQ4739_LOCUS3096</name>
</gene>
<feature type="transmembrane region" description="Helical" evidence="2">
    <location>
        <begin position="798"/>
        <end position="814"/>
    </location>
</feature>
<keyword evidence="2" id="KW-1133">Transmembrane helix</keyword>